<dbReference type="PANTHER" id="PTHR43566">
    <property type="entry name" value="CONSERVED PROTEIN"/>
    <property type="match status" value="1"/>
</dbReference>
<dbReference type="InterPro" id="IPR003593">
    <property type="entry name" value="AAA+_ATPase"/>
</dbReference>
<dbReference type="InterPro" id="IPR025420">
    <property type="entry name" value="DUF4143"/>
</dbReference>
<dbReference type="STRING" id="1801773.A3A03_03270"/>
<dbReference type="EMBL" id="MFUX01000031">
    <property type="protein sequence ID" value="OGI94155.1"/>
    <property type="molecule type" value="Genomic_DNA"/>
</dbReference>
<dbReference type="Pfam" id="PF13173">
    <property type="entry name" value="AAA_14"/>
    <property type="match status" value="1"/>
</dbReference>
<dbReference type="InterPro" id="IPR041682">
    <property type="entry name" value="AAA_14"/>
</dbReference>
<dbReference type="Pfam" id="PF13635">
    <property type="entry name" value="DUF4143"/>
    <property type="match status" value="1"/>
</dbReference>
<comment type="caution">
    <text evidence="2">The sequence shown here is derived from an EMBL/GenBank/DDBJ whole genome shotgun (WGS) entry which is preliminary data.</text>
</comment>
<dbReference type="CDD" id="cd00009">
    <property type="entry name" value="AAA"/>
    <property type="match status" value="1"/>
</dbReference>
<dbReference type="SMART" id="SM00382">
    <property type="entry name" value="AAA"/>
    <property type="match status" value="1"/>
</dbReference>
<evidence type="ECO:0000259" key="1">
    <source>
        <dbReference type="SMART" id="SM00382"/>
    </source>
</evidence>
<proteinExistence type="predicted"/>
<organism evidence="2 3">
    <name type="scientific">Candidatus Nomurabacteria bacterium RIFCSPLOWO2_01_FULL_40_18</name>
    <dbReference type="NCBI Taxonomy" id="1801773"/>
    <lineage>
        <taxon>Bacteria</taxon>
        <taxon>Candidatus Nomuraibacteriota</taxon>
    </lineage>
</organism>
<feature type="domain" description="AAA+ ATPase" evidence="1">
    <location>
        <begin position="16"/>
        <end position="134"/>
    </location>
</feature>
<dbReference type="Gene3D" id="3.40.50.300">
    <property type="entry name" value="P-loop containing nucleotide triphosphate hydrolases"/>
    <property type="match status" value="1"/>
</dbReference>
<dbReference type="Proteomes" id="UP000176629">
    <property type="component" value="Unassembled WGS sequence"/>
</dbReference>
<dbReference type="SUPFAM" id="SSF52540">
    <property type="entry name" value="P-loop containing nucleoside triphosphate hydrolases"/>
    <property type="match status" value="1"/>
</dbReference>
<sequence>MYQRFIQKSIENWLFRSKIIVIYGPRQAGKTTLAEAILKKFGDDGFYLNCEVDSVKRELSKIEPSQLKNFFGRKKIVVLDEAQVVPNIGLVLKTFIDQYKDIQIIATGSSSFDLSNNIKEPLTGRSVEFNLLPLSIGEVVFHDGLPSLKSFEEVLFRFGLYPNVYNNRDDQNAMRREIENIQSNYLYKDILMLEDIRKPKILEDLLQLLAFQIGNEVSLNEIAQKIGVSVVTVDRYIDLLEKTFVIYRLRALSRNQRNEVRHSFKVYFIDIGVRNSVIQNFNPLSIRDDVGRIFENIFIIERLKKAMYAEEFKNYFFWRTYDQKEIDFIEESGGVLSAFECKYSEEKIKKITRDTFLKLYPKSDIIIVNKDNYMDFLV</sequence>
<gene>
    <name evidence="2" type="ORF">A3A03_03270</name>
</gene>
<dbReference type="AlphaFoldDB" id="A0A1F6XJ35"/>
<dbReference type="InterPro" id="IPR027417">
    <property type="entry name" value="P-loop_NTPase"/>
</dbReference>
<name>A0A1F6XJ35_9BACT</name>
<evidence type="ECO:0000313" key="3">
    <source>
        <dbReference type="Proteomes" id="UP000176629"/>
    </source>
</evidence>
<reference evidence="2 3" key="1">
    <citation type="journal article" date="2016" name="Nat. Commun.">
        <title>Thousands of microbial genomes shed light on interconnected biogeochemical processes in an aquifer system.</title>
        <authorList>
            <person name="Anantharaman K."/>
            <person name="Brown C.T."/>
            <person name="Hug L.A."/>
            <person name="Sharon I."/>
            <person name="Castelle C.J."/>
            <person name="Probst A.J."/>
            <person name="Thomas B.C."/>
            <person name="Singh A."/>
            <person name="Wilkins M.J."/>
            <person name="Karaoz U."/>
            <person name="Brodie E.L."/>
            <person name="Williams K.H."/>
            <person name="Hubbard S.S."/>
            <person name="Banfield J.F."/>
        </authorList>
    </citation>
    <scope>NUCLEOTIDE SEQUENCE [LARGE SCALE GENOMIC DNA]</scope>
</reference>
<accession>A0A1F6XJ35</accession>
<evidence type="ECO:0000313" key="2">
    <source>
        <dbReference type="EMBL" id="OGI94155.1"/>
    </source>
</evidence>
<protein>
    <recommendedName>
        <fullName evidence="1">AAA+ ATPase domain-containing protein</fullName>
    </recommendedName>
</protein>
<dbReference type="PANTHER" id="PTHR43566:SF1">
    <property type="entry name" value="AAA+ ATPASE DOMAIN-CONTAINING PROTEIN"/>
    <property type="match status" value="1"/>
</dbReference>